<feature type="chain" id="PRO_5038821626" evidence="2">
    <location>
        <begin position="21"/>
        <end position="608"/>
    </location>
</feature>
<name>A0A6L9SDP7_9ACTN</name>
<dbReference type="RefSeq" id="WP_163743054.1">
    <property type="nucleotide sequence ID" value="NZ_JAAGOA010000022.1"/>
</dbReference>
<proteinExistence type="predicted"/>
<dbReference type="Gene3D" id="3.60.21.10">
    <property type="match status" value="1"/>
</dbReference>
<evidence type="ECO:0000259" key="3">
    <source>
        <dbReference type="Pfam" id="PF00149"/>
    </source>
</evidence>
<dbReference type="EMBL" id="JAAGOA010000022">
    <property type="protein sequence ID" value="NEE03406.1"/>
    <property type="molecule type" value="Genomic_DNA"/>
</dbReference>
<sequence length="608" mass="65916">MAARLLVLSLSALSLVVVTAVGQADGSDAAAVPASAARELLTEPYLQLPEEDSVNVTWMTEFEGRSHVVLVGERVDELNSGQLRAAAGGARISGIDVFPADTAKLSQMAEDAASAIPDAPDEVTPRDVYRHEATVTGLEPGVRIPYRVVSLARTRPVASDTYTLTPSPRNGDDLKILLTSDHQLKANTPANLQQVAETVGQVDAVFLAGDLVNVPDRASEWFDDQRGFAFFPALQGRASYEANGVEYAGAEIIQNAPLFPAVGNHEVMGRAGRGSLNESFNSPVPRAVAEAEYARIADEINPTGDERLKEQWITDNSFNTTSYEELFTLPDSSPGGERYYATTVGDVRLISLYSTRIWRSPNIAADQSSWDRTRFTEAPHTLDDPLAQGWGSHIFEEIGVGSEQYEWLRAELAGSEFRDAEYAVVMLHEGPHGLGDNMSPPFTDPVRIEEVGENGEPRVRYEYPKEDNYLTRDVAPLLEEAGVNLVLNGHSHLWNRFVAPSGTNYLETSNVGNSYGAYHPLSGLSRPVPPAPWNADNYSAQGNPGGLEPVVPSVHALTNDDGASLPFAAGNEFTVFSILDTGAGEVVSYLYDLRTPEAAPVVMDRFKL</sequence>
<dbReference type="Proteomes" id="UP000475214">
    <property type="component" value="Unassembled WGS sequence"/>
</dbReference>
<dbReference type="InterPro" id="IPR004843">
    <property type="entry name" value="Calcineurin-like_PHP"/>
</dbReference>
<evidence type="ECO:0000313" key="4">
    <source>
        <dbReference type="EMBL" id="NEE03406.1"/>
    </source>
</evidence>
<dbReference type="GO" id="GO:0003993">
    <property type="term" value="F:acid phosphatase activity"/>
    <property type="evidence" value="ECO:0007669"/>
    <property type="project" value="InterPro"/>
</dbReference>
<accession>A0A6L9SDP7</accession>
<organism evidence="4 5">
    <name type="scientific">Phytoactinopolyspora halotolerans</name>
    <dbReference type="NCBI Taxonomy" id="1981512"/>
    <lineage>
        <taxon>Bacteria</taxon>
        <taxon>Bacillati</taxon>
        <taxon>Actinomycetota</taxon>
        <taxon>Actinomycetes</taxon>
        <taxon>Jiangellales</taxon>
        <taxon>Jiangellaceae</taxon>
        <taxon>Phytoactinopolyspora</taxon>
    </lineage>
</organism>
<gene>
    <name evidence="4" type="ORF">G1H10_24875</name>
</gene>
<dbReference type="InterPro" id="IPR029052">
    <property type="entry name" value="Metallo-depent_PP-like"/>
</dbReference>
<feature type="signal peptide" evidence="2">
    <location>
        <begin position="1"/>
        <end position="20"/>
    </location>
</feature>
<keyword evidence="1 2" id="KW-0732">Signal</keyword>
<dbReference type="SUPFAM" id="SSF56300">
    <property type="entry name" value="Metallo-dependent phosphatases"/>
    <property type="match status" value="1"/>
</dbReference>
<dbReference type="AlphaFoldDB" id="A0A6L9SDP7"/>
<dbReference type="PANTHER" id="PTHR22953:SF153">
    <property type="entry name" value="PURPLE ACID PHOSPHATASE"/>
    <property type="match status" value="1"/>
</dbReference>
<evidence type="ECO:0000313" key="5">
    <source>
        <dbReference type="Proteomes" id="UP000475214"/>
    </source>
</evidence>
<comment type="caution">
    <text evidence="4">The sequence shown here is derived from an EMBL/GenBank/DDBJ whole genome shotgun (WGS) entry which is preliminary data.</text>
</comment>
<evidence type="ECO:0000256" key="1">
    <source>
        <dbReference type="ARBA" id="ARBA00022729"/>
    </source>
</evidence>
<dbReference type="Pfam" id="PF00149">
    <property type="entry name" value="Metallophos"/>
    <property type="match status" value="1"/>
</dbReference>
<protein>
    <submittedName>
        <fullName evidence="4">Metallophosphoesterase</fullName>
    </submittedName>
</protein>
<dbReference type="InterPro" id="IPR039331">
    <property type="entry name" value="PAPs-like"/>
</dbReference>
<keyword evidence="5" id="KW-1185">Reference proteome</keyword>
<reference evidence="4 5" key="1">
    <citation type="submission" date="2020-02" db="EMBL/GenBank/DDBJ databases">
        <authorList>
            <person name="Li X.-J."/>
            <person name="Han X.-M."/>
        </authorList>
    </citation>
    <scope>NUCLEOTIDE SEQUENCE [LARGE SCALE GENOMIC DNA]</scope>
    <source>
        <strain evidence="4 5">CCTCC AB 2017055</strain>
    </source>
</reference>
<feature type="domain" description="Calcineurin-like phosphoesterase" evidence="3">
    <location>
        <begin position="174"/>
        <end position="492"/>
    </location>
</feature>
<evidence type="ECO:0000256" key="2">
    <source>
        <dbReference type="SAM" id="SignalP"/>
    </source>
</evidence>
<dbReference type="PANTHER" id="PTHR22953">
    <property type="entry name" value="ACID PHOSPHATASE RELATED"/>
    <property type="match status" value="1"/>
</dbReference>